<dbReference type="Proteomes" id="UP000030205">
    <property type="component" value="Segment"/>
</dbReference>
<protein>
    <submittedName>
        <fullName evidence="1">Uncharacterized protein</fullName>
    </submittedName>
</protein>
<keyword evidence="2" id="KW-1185">Reference proteome</keyword>
<gene>
    <name evidence="1" type="ORF">CPT_Seurat53</name>
</gene>
<evidence type="ECO:0000313" key="2">
    <source>
        <dbReference type="Proteomes" id="UP000030205"/>
    </source>
</evidence>
<sequence length="263" mass="30438">MRKEFQKAYHALLKGVVTVKVKFEAGGRLYTYRALESDELQPGDTVVIQYNGKFFTTEVVEVDQYPDFSKDVEYKWIVCKVDEERYAHFLEQEHMFEQQMLALSANKEAEATKKELIELYGEENVGYLAGIAQGKVTVPTLNDVIETMLHNFADGADLNGSVVEFKTGPYNGEAVQRQKDLYVQVLGRGLRTMEGPRVDWESRYNKHIAKMHNLNGFTWRDFMAPGASKESDEDVESAKILFDRFKRKQYPIEQYIEEFKDKL</sequence>
<dbReference type="OrthoDB" id="5722at10239"/>
<reference evidence="1 2" key="1">
    <citation type="submission" date="2014-07" db="EMBL/GenBank/DDBJ databases">
        <title>The Complete Genome of Enterotoxigenic Escherichia coli Siphophage Seurat.</title>
        <authorList>
            <person name="Doan D.P."/>
            <person name="Lessor L.E."/>
            <person name="Hernandez A.C."/>
            <person name="Everett G.F.K."/>
        </authorList>
    </citation>
    <scope>NUCLEOTIDE SEQUENCE [LARGE SCALE GENOMIC DNA]</scope>
</reference>
<evidence type="ECO:0000313" key="1">
    <source>
        <dbReference type="EMBL" id="AIW03916.1"/>
    </source>
</evidence>
<dbReference type="KEGG" id="vg:24608664"/>
<accession>A0A0A0RTK1</accession>
<dbReference type="RefSeq" id="YP_009151997.1">
    <property type="nucleotide sequence ID" value="NC_027378.1"/>
</dbReference>
<dbReference type="GeneID" id="24608664"/>
<name>A0A0A0RTK1_9CAUD</name>
<organism evidence="1 2">
    <name type="scientific">Escherichia phage Seurat</name>
    <dbReference type="NCBI Taxonomy" id="1540098"/>
    <lineage>
        <taxon>Viruses</taxon>
        <taxon>Duplodnaviria</taxon>
        <taxon>Heunggongvirae</taxon>
        <taxon>Uroviricota</taxon>
        <taxon>Caudoviricetes</taxon>
        <taxon>Queuovirinae</taxon>
        <taxon>Seuratvirus</taxon>
        <taxon>Seuratvirus seurat</taxon>
    </lineage>
</organism>
<dbReference type="EMBL" id="KM236243">
    <property type="protein sequence ID" value="AIW03916.1"/>
    <property type="molecule type" value="Genomic_DNA"/>
</dbReference>
<proteinExistence type="predicted"/>